<keyword evidence="2" id="KW-1185">Reference proteome</keyword>
<dbReference type="RefSeq" id="WP_265809652.1">
    <property type="nucleotide sequence ID" value="NZ_BAABGL010000017.1"/>
</dbReference>
<dbReference type="Proteomes" id="UP001500642">
    <property type="component" value="Unassembled WGS sequence"/>
</dbReference>
<evidence type="ECO:0000313" key="2">
    <source>
        <dbReference type="Proteomes" id="UP001500642"/>
    </source>
</evidence>
<organism evidence="1 2">
    <name type="scientific">Brevibacterium pityocampae</name>
    <dbReference type="NCBI Taxonomy" id="506594"/>
    <lineage>
        <taxon>Bacteria</taxon>
        <taxon>Bacillati</taxon>
        <taxon>Actinomycetota</taxon>
        <taxon>Actinomycetes</taxon>
        <taxon>Micrococcales</taxon>
        <taxon>Brevibacteriaceae</taxon>
        <taxon>Brevibacterium</taxon>
    </lineage>
</organism>
<dbReference type="EMBL" id="BAABGL010000017">
    <property type="protein sequence ID" value="GAA4393203.1"/>
    <property type="molecule type" value="Genomic_DNA"/>
</dbReference>
<reference evidence="2" key="1">
    <citation type="journal article" date="2019" name="Int. J. Syst. Evol. Microbiol.">
        <title>The Global Catalogue of Microorganisms (GCM) 10K type strain sequencing project: providing services to taxonomists for standard genome sequencing and annotation.</title>
        <authorList>
            <consortium name="The Broad Institute Genomics Platform"/>
            <consortium name="The Broad Institute Genome Sequencing Center for Infectious Disease"/>
            <person name="Wu L."/>
            <person name="Ma J."/>
        </authorList>
    </citation>
    <scope>NUCLEOTIDE SEQUENCE [LARGE SCALE GENOMIC DNA]</scope>
    <source>
        <strain evidence="2">JCM 17808</strain>
    </source>
</reference>
<sequence length="186" mass="19759">MSALPGALRLPVVCGAAEARAVLVRRLPGAAASATAVVHPYWWVRAGVRRTGLRRAGRGAGAGAGAGGGDPLGEIVDVLVDVYSGKGFIAAFEPHGEPVEEAEFVAALERTPIPEDDAVEVARNLLRTRVQRRWKLGMGYRVEIAEPVRGVLKPNWLVSGRDRTHAVQMLVDGLDGTHFVISAQAL</sequence>
<accession>A0ABP8JMK3</accession>
<proteinExistence type="predicted"/>
<name>A0ABP8JMK3_9MICO</name>
<evidence type="ECO:0000313" key="1">
    <source>
        <dbReference type="EMBL" id="GAA4393203.1"/>
    </source>
</evidence>
<comment type="caution">
    <text evidence="1">The sequence shown here is derived from an EMBL/GenBank/DDBJ whole genome shotgun (WGS) entry which is preliminary data.</text>
</comment>
<protein>
    <submittedName>
        <fullName evidence="1">Uncharacterized protein</fullName>
    </submittedName>
</protein>
<gene>
    <name evidence="1" type="ORF">GCM10023167_22010</name>
</gene>